<dbReference type="GO" id="GO:0043190">
    <property type="term" value="C:ATP-binding cassette (ABC) transporter complex"/>
    <property type="evidence" value="ECO:0007669"/>
    <property type="project" value="TreeGrafter"/>
</dbReference>
<dbReference type="Proteomes" id="UP000682713">
    <property type="component" value="Unassembled WGS sequence"/>
</dbReference>
<dbReference type="InterPro" id="IPR050095">
    <property type="entry name" value="ECF_ABC_transporter_ATP-bd"/>
</dbReference>
<dbReference type="GO" id="GO:0016887">
    <property type="term" value="F:ATP hydrolysis activity"/>
    <property type="evidence" value="ECO:0007669"/>
    <property type="project" value="InterPro"/>
</dbReference>
<keyword evidence="4 6" id="KW-0067">ATP-binding</keyword>
<dbReference type="InterPro" id="IPR003439">
    <property type="entry name" value="ABC_transporter-like_ATP-bd"/>
</dbReference>
<name>A0A942TIC8_9BACI</name>
<dbReference type="GO" id="GO:0005524">
    <property type="term" value="F:ATP binding"/>
    <property type="evidence" value="ECO:0007669"/>
    <property type="project" value="UniProtKB-KW"/>
</dbReference>
<dbReference type="RefSeq" id="WP_213112713.1">
    <property type="nucleotide sequence ID" value="NZ_JAGYPJ010000001.1"/>
</dbReference>
<dbReference type="SMART" id="SM00382">
    <property type="entry name" value="AAA"/>
    <property type="match status" value="1"/>
</dbReference>
<evidence type="ECO:0000256" key="4">
    <source>
        <dbReference type="ARBA" id="ARBA00022840"/>
    </source>
</evidence>
<dbReference type="PROSITE" id="PS00211">
    <property type="entry name" value="ABC_TRANSPORTER_1"/>
    <property type="match status" value="1"/>
</dbReference>
<comment type="similarity">
    <text evidence="1">Belongs to the ABC transporter superfamily.</text>
</comment>
<dbReference type="InterPro" id="IPR017871">
    <property type="entry name" value="ABC_transporter-like_CS"/>
</dbReference>
<proteinExistence type="inferred from homology"/>
<dbReference type="InterPro" id="IPR003593">
    <property type="entry name" value="AAA+_ATPase"/>
</dbReference>
<dbReference type="PANTHER" id="PTHR43553:SF3">
    <property type="entry name" value="ABC TRANSPORTER ATP-BINDING PROTEIN MODF"/>
    <property type="match status" value="1"/>
</dbReference>
<dbReference type="Gene3D" id="3.40.50.300">
    <property type="entry name" value="P-loop containing nucleotide triphosphate hydrolases"/>
    <property type="match status" value="1"/>
</dbReference>
<dbReference type="InterPro" id="IPR027417">
    <property type="entry name" value="P-loop_NTPase"/>
</dbReference>
<evidence type="ECO:0000259" key="5">
    <source>
        <dbReference type="PROSITE" id="PS50893"/>
    </source>
</evidence>
<feature type="domain" description="ABC transporter" evidence="5">
    <location>
        <begin position="5"/>
        <end position="244"/>
    </location>
</feature>
<sequence>MEKVVSMKDVSFRRNKQEILSGVNWEINKDEHWAILGLNGSGKTSLLNIVTGYQMPTTGDVTVLGRQFGKSYIPDLRKEIGFVSSALERFSEVLDYETVEEIVVSGKFASIGLYEEVTEEDWEKANTLIKSFRLDYLIGKRYHLLSQGEKRRVLIARSLMSEPKILILDEPCSGLDILSREDVLLLTKEIANYNCHLIYVTHHIEELVEEISHVLLLRDGKIVAAGPKSEVVTDELLTETFGISVGVHWEDNRPWLSVRKDIGWTKFGPVETK</sequence>
<evidence type="ECO:0000256" key="3">
    <source>
        <dbReference type="ARBA" id="ARBA00022741"/>
    </source>
</evidence>
<gene>
    <name evidence="6" type="ORF">KHA93_00765</name>
</gene>
<keyword evidence="3" id="KW-0547">Nucleotide-binding</keyword>
<accession>A0A942TIC8</accession>
<evidence type="ECO:0000313" key="7">
    <source>
        <dbReference type="Proteomes" id="UP000682713"/>
    </source>
</evidence>
<dbReference type="SUPFAM" id="SSF52540">
    <property type="entry name" value="P-loop containing nucleoside triphosphate hydrolases"/>
    <property type="match status" value="1"/>
</dbReference>
<dbReference type="PROSITE" id="PS50893">
    <property type="entry name" value="ABC_TRANSPORTER_2"/>
    <property type="match status" value="1"/>
</dbReference>
<evidence type="ECO:0000313" key="6">
    <source>
        <dbReference type="EMBL" id="MBS4198190.1"/>
    </source>
</evidence>
<reference evidence="6 7" key="1">
    <citation type="submission" date="2021-05" db="EMBL/GenBank/DDBJ databases">
        <title>Novel Bacillus species.</title>
        <authorList>
            <person name="Liu G."/>
        </authorList>
    </citation>
    <scope>NUCLEOTIDE SEQUENCE [LARGE SCALE GENOMIC DNA]</scope>
    <source>
        <strain evidence="6 7">FJAT-49732</strain>
    </source>
</reference>
<evidence type="ECO:0000256" key="1">
    <source>
        <dbReference type="ARBA" id="ARBA00005417"/>
    </source>
</evidence>
<dbReference type="GO" id="GO:0042626">
    <property type="term" value="F:ATPase-coupled transmembrane transporter activity"/>
    <property type="evidence" value="ECO:0007669"/>
    <property type="project" value="TreeGrafter"/>
</dbReference>
<organism evidence="6 7">
    <name type="scientific">Lederbergia citrisecunda</name>
    <dbReference type="NCBI Taxonomy" id="2833583"/>
    <lineage>
        <taxon>Bacteria</taxon>
        <taxon>Bacillati</taxon>
        <taxon>Bacillota</taxon>
        <taxon>Bacilli</taxon>
        <taxon>Bacillales</taxon>
        <taxon>Bacillaceae</taxon>
        <taxon>Lederbergia</taxon>
    </lineage>
</organism>
<comment type="caution">
    <text evidence="6">The sequence shown here is derived from an EMBL/GenBank/DDBJ whole genome shotgun (WGS) entry which is preliminary data.</text>
</comment>
<dbReference type="EMBL" id="JAGYPJ010000001">
    <property type="protein sequence ID" value="MBS4198190.1"/>
    <property type="molecule type" value="Genomic_DNA"/>
</dbReference>
<keyword evidence="2" id="KW-0813">Transport</keyword>
<protein>
    <submittedName>
        <fullName evidence="6">ABC transporter ATP-binding protein</fullName>
    </submittedName>
</protein>
<evidence type="ECO:0000256" key="2">
    <source>
        <dbReference type="ARBA" id="ARBA00022448"/>
    </source>
</evidence>
<dbReference type="AlphaFoldDB" id="A0A942TIC8"/>
<dbReference type="Pfam" id="PF00005">
    <property type="entry name" value="ABC_tran"/>
    <property type="match status" value="1"/>
</dbReference>
<keyword evidence="7" id="KW-1185">Reference proteome</keyword>
<dbReference type="PANTHER" id="PTHR43553">
    <property type="entry name" value="HEAVY METAL TRANSPORTER"/>
    <property type="match status" value="1"/>
</dbReference>